<reference evidence="1 2" key="1">
    <citation type="submission" date="2016-03" db="EMBL/GenBank/DDBJ databases">
        <title>Complete genome sequence of Shewanella psychrophila WP2, a deep sea bacterium isolated from west Pacific sediment.</title>
        <authorList>
            <person name="Xu G."/>
            <person name="Jian H."/>
        </authorList>
    </citation>
    <scope>NUCLEOTIDE SEQUENCE [LARGE SCALE GENOMIC DNA]</scope>
    <source>
        <strain evidence="1 2">WP2</strain>
    </source>
</reference>
<name>A0A1S6HXP9_9GAMM</name>
<dbReference type="KEGG" id="spsw:Sps_05129"/>
<evidence type="ECO:0000313" key="2">
    <source>
        <dbReference type="Proteomes" id="UP000189545"/>
    </source>
</evidence>
<protein>
    <recommendedName>
        <fullName evidence="3">RecA/RadA recombinase</fullName>
    </recommendedName>
</protein>
<dbReference type="AlphaFoldDB" id="A0A1S6HXP9"/>
<dbReference type="Pfam" id="PF09956">
    <property type="entry name" value="Phage_cement_2"/>
    <property type="match status" value="1"/>
</dbReference>
<dbReference type="EMBL" id="CP014782">
    <property type="protein sequence ID" value="AQS40198.1"/>
    <property type="molecule type" value="Genomic_DNA"/>
</dbReference>
<dbReference type="RefSeq" id="WP_077755022.1">
    <property type="nucleotide sequence ID" value="NZ_CP014782.1"/>
</dbReference>
<keyword evidence="2" id="KW-1185">Reference proteome</keyword>
<evidence type="ECO:0008006" key="3">
    <source>
        <dbReference type="Google" id="ProtNLM"/>
    </source>
</evidence>
<accession>A0A1S6HXP9</accession>
<dbReference type="PIRSF" id="PIRSF030771">
    <property type="entry name" value="UCP030771"/>
    <property type="match status" value="1"/>
</dbReference>
<dbReference type="InterPro" id="IPR011231">
    <property type="entry name" value="Phage_VT1-Sakai_H0018"/>
</dbReference>
<sequence length="106" mass="10645">MKNQICDGNTIDHTPAADVASGATALIGKLVAVALGDVKANKEGTFVTTGVFELPKVQADDIGQGAQIYIKADGNITSTASGNTSAGKAWAAAGNPSDTAWVKING</sequence>
<evidence type="ECO:0000313" key="1">
    <source>
        <dbReference type="EMBL" id="AQS40198.1"/>
    </source>
</evidence>
<dbReference type="OrthoDB" id="5365964at2"/>
<proteinExistence type="predicted"/>
<gene>
    <name evidence="1" type="ORF">Sps_05129</name>
</gene>
<dbReference type="Proteomes" id="UP000189545">
    <property type="component" value="Chromosome"/>
</dbReference>
<organism evidence="1 2">
    <name type="scientific">Shewanella psychrophila</name>
    <dbReference type="NCBI Taxonomy" id="225848"/>
    <lineage>
        <taxon>Bacteria</taxon>
        <taxon>Pseudomonadati</taxon>
        <taxon>Pseudomonadota</taxon>
        <taxon>Gammaproteobacteria</taxon>
        <taxon>Alteromonadales</taxon>
        <taxon>Shewanellaceae</taxon>
        <taxon>Shewanella</taxon>
    </lineage>
</organism>
<dbReference type="STRING" id="225848.Sps_05129"/>